<evidence type="ECO:0000313" key="2">
    <source>
        <dbReference type="Proteomes" id="UP001266305"/>
    </source>
</evidence>
<evidence type="ECO:0000313" key="1">
    <source>
        <dbReference type="EMBL" id="KAK2083669.1"/>
    </source>
</evidence>
<protein>
    <submittedName>
        <fullName evidence="1">Uncharacterized protein</fullName>
    </submittedName>
</protein>
<comment type="caution">
    <text evidence="1">The sequence shown here is derived from an EMBL/GenBank/DDBJ whole genome shotgun (WGS) entry which is preliminary data.</text>
</comment>
<feature type="non-terminal residue" evidence="1">
    <location>
        <position position="1"/>
    </location>
</feature>
<gene>
    <name evidence="1" type="ORF">P7K49_038905</name>
</gene>
<feature type="non-terminal residue" evidence="1">
    <location>
        <position position="66"/>
    </location>
</feature>
<dbReference type="EMBL" id="JASSZA010000023">
    <property type="protein sequence ID" value="KAK2083669.1"/>
    <property type="molecule type" value="Genomic_DNA"/>
</dbReference>
<keyword evidence="2" id="KW-1185">Reference proteome</keyword>
<proteinExistence type="predicted"/>
<accession>A0ABQ9TG19</accession>
<organism evidence="1 2">
    <name type="scientific">Saguinus oedipus</name>
    <name type="common">Cotton-top tamarin</name>
    <name type="synonym">Oedipomidas oedipus</name>
    <dbReference type="NCBI Taxonomy" id="9490"/>
    <lineage>
        <taxon>Eukaryota</taxon>
        <taxon>Metazoa</taxon>
        <taxon>Chordata</taxon>
        <taxon>Craniata</taxon>
        <taxon>Vertebrata</taxon>
        <taxon>Euteleostomi</taxon>
        <taxon>Mammalia</taxon>
        <taxon>Eutheria</taxon>
        <taxon>Euarchontoglires</taxon>
        <taxon>Primates</taxon>
        <taxon>Haplorrhini</taxon>
        <taxon>Platyrrhini</taxon>
        <taxon>Cebidae</taxon>
        <taxon>Callitrichinae</taxon>
        <taxon>Saguinus</taxon>
    </lineage>
</organism>
<reference evidence="1 2" key="1">
    <citation type="submission" date="2023-05" db="EMBL/GenBank/DDBJ databases">
        <title>B98-5 Cell Line De Novo Hybrid Assembly: An Optical Mapping Approach.</title>
        <authorList>
            <person name="Kananen K."/>
            <person name="Auerbach J.A."/>
            <person name="Kautto E."/>
            <person name="Blachly J.S."/>
        </authorList>
    </citation>
    <scope>NUCLEOTIDE SEQUENCE [LARGE SCALE GENOMIC DNA]</scope>
    <source>
        <strain evidence="1">B95-8</strain>
        <tissue evidence="1">Cell line</tissue>
    </source>
</reference>
<name>A0ABQ9TG19_SAGOE</name>
<sequence>LAPAATIGTTTSSSTMQFTSVSNVLASTAGVGLSFGAPTILARTLGVITLGFALKFSGAGGAALTT</sequence>
<dbReference type="Proteomes" id="UP001266305">
    <property type="component" value="Unassembled WGS sequence"/>
</dbReference>